<dbReference type="Proteomes" id="UP000238348">
    <property type="component" value="Chromosome"/>
</dbReference>
<evidence type="ECO:0000256" key="1">
    <source>
        <dbReference type="SAM" id="MobiDB-lite"/>
    </source>
</evidence>
<dbReference type="OrthoDB" id="9765957at2"/>
<evidence type="ECO:0000313" key="3">
    <source>
        <dbReference type="Proteomes" id="UP000238348"/>
    </source>
</evidence>
<feature type="region of interest" description="Disordered" evidence="1">
    <location>
        <begin position="153"/>
        <end position="175"/>
    </location>
</feature>
<gene>
    <name evidence="2" type="ORF">SOCE26_018750</name>
</gene>
<sequence>MSKVFVKDRGNTNTIHLDGERGDTILQNADCAEEFDVSSNVALDPGTVLVIGEGERLEECTRAYDRRVAGVVSGAGEYRPGIVLDRRQTRSRRGPVAPVGKVYCKVDAGYRPIEVGDLLTTSPTPGHAMKADDPREAFGAVIGKALRRCAAASPAVKASRHRGPTVRPRGTRWLT</sequence>
<dbReference type="RefSeq" id="WP_104978273.1">
    <property type="nucleotide sequence ID" value="NZ_CP012673.1"/>
</dbReference>
<name>A0A2L0EME6_SORCE</name>
<organism evidence="2 3">
    <name type="scientific">Sorangium cellulosum</name>
    <name type="common">Polyangium cellulosum</name>
    <dbReference type="NCBI Taxonomy" id="56"/>
    <lineage>
        <taxon>Bacteria</taxon>
        <taxon>Pseudomonadati</taxon>
        <taxon>Myxococcota</taxon>
        <taxon>Polyangia</taxon>
        <taxon>Polyangiales</taxon>
        <taxon>Polyangiaceae</taxon>
        <taxon>Sorangium</taxon>
    </lineage>
</organism>
<evidence type="ECO:0000313" key="2">
    <source>
        <dbReference type="EMBL" id="AUX40474.1"/>
    </source>
</evidence>
<reference evidence="2 3" key="1">
    <citation type="submission" date="2015-09" db="EMBL/GenBank/DDBJ databases">
        <title>Sorangium comparison.</title>
        <authorList>
            <person name="Zaburannyi N."/>
            <person name="Bunk B."/>
            <person name="Overmann J."/>
            <person name="Mueller R."/>
        </authorList>
    </citation>
    <scope>NUCLEOTIDE SEQUENCE [LARGE SCALE GENOMIC DNA]</scope>
    <source>
        <strain evidence="2 3">So ce26</strain>
    </source>
</reference>
<protein>
    <submittedName>
        <fullName evidence="2">Uncharacterized protein</fullName>
    </submittedName>
</protein>
<proteinExistence type="predicted"/>
<dbReference type="AlphaFoldDB" id="A0A2L0EME6"/>
<accession>A0A2L0EME6</accession>
<dbReference type="EMBL" id="CP012673">
    <property type="protein sequence ID" value="AUX40474.1"/>
    <property type="molecule type" value="Genomic_DNA"/>
</dbReference>